<reference evidence="1 2" key="1">
    <citation type="journal article" date="2015" name="Int. J. Syst. Evol. Microbiol.">
        <title>Revisiting Corynebacterium glyciniphilum (ex Kubota et al., 1972) sp. nov., nom. rev., isolated from putrefied banana.</title>
        <authorList>
            <person name="Al-Dilaimi A."/>
            <person name="Bednarz H."/>
            <person name="Lomker A."/>
            <person name="Niehaus K."/>
            <person name="Kalinowski J."/>
            <person name="Ruckert C."/>
        </authorList>
    </citation>
    <scope>NUCLEOTIDE SEQUENCE [LARGE SCALE GENOMIC DNA]</scope>
    <source>
        <strain evidence="1">AJ 3170</strain>
    </source>
</reference>
<dbReference type="KEGG" id="cgy:CGLY_00080"/>
<protein>
    <submittedName>
        <fullName evidence="1">Putative transposase</fullName>
    </submittedName>
</protein>
<name>X5E722_9CORY</name>
<sequence length="78" mass="9001">MQRCLVHIQRVIRRHTTSRPRTPAGKNLYLRALKLTRIRDLDEAAAWATRRHGFGTVYHDHLTEKTASDPRTTPGGRN</sequence>
<dbReference type="EMBL" id="CP006842">
    <property type="protein sequence ID" value="AHW62471.1"/>
    <property type="molecule type" value="Genomic_DNA"/>
</dbReference>
<evidence type="ECO:0000313" key="1">
    <source>
        <dbReference type="EMBL" id="AHW62471.1"/>
    </source>
</evidence>
<keyword evidence="2" id="KW-1185">Reference proteome</keyword>
<dbReference type="AlphaFoldDB" id="X5E722"/>
<dbReference type="Proteomes" id="UP000023703">
    <property type="component" value="Chromosome"/>
</dbReference>
<gene>
    <name evidence="1" type="ORF">CGLY_00080</name>
</gene>
<evidence type="ECO:0000313" key="2">
    <source>
        <dbReference type="Proteomes" id="UP000023703"/>
    </source>
</evidence>
<proteinExistence type="predicted"/>
<organism evidence="1 2">
    <name type="scientific">Corynebacterium glyciniphilum AJ 3170</name>
    <dbReference type="NCBI Taxonomy" id="1404245"/>
    <lineage>
        <taxon>Bacteria</taxon>
        <taxon>Bacillati</taxon>
        <taxon>Actinomycetota</taxon>
        <taxon>Actinomycetes</taxon>
        <taxon>Mycobacteriales</taxon>
        <taxon>Corynebacteriaceae</taxon>
        <taxon>Corynebacterium</taxon>
    </lineage>
</organism>
<dbReference type="HOGENOM" id="CLU_187490_0_0_11"/>
<accession>X5E722</accession>